<gene>
    <name evidence="3" type="ORF">J437_LFUL013400</name>
</gene>
<reference evidence="3" key="2">
    <citation type="submission" date="2017-10" db="EMBL/GenBank/DDBJ databases">
        <title>Ladona fulva Genome sequencing and assembly.</title>
        <authorList>
            <person name="Murali S."/>
            <person name="Richards S."/>
            <person name="Bandaranaike D."/>
            <person name="Bellair M."/>
            <person name="Blankenburg K."/>
            <person name="Chao H."/>
            <person name="Dinh H."/>
            <person name="Doddapaneni H."/>
            <person name="Dugan-Rocha S."/>
            <person name="Elkadiri S."/>
            <person name="Gnanaolivu R."/>
            <person name="Hernandez B."/>
            <person name="Skinner E."/>
            <person name="Javaid M."/>
            <person name="Lee S."/>
            <person name="Li M."/>
            <person name="Ming W."/>
            <person name="Munidasa M."/>
            <person name="Muniz J."/>
            <person name="Nguyen L."/>
            <person name="Hughes D."/>
            <person name="Osuji N."/>
            <person name="Pu L.-L."/>
            <person name="Puazo M."/>
            <person name="Qu C."/>
            <person name="Quiroz J."/>
            <person name="Raj R."/>
            <person name="Weissenberger G."/>
            <person name="Xin Y."/>
            <person name="Zou X."/>
            <person name="Han Y."/>
            <person name="Worley K."/>
            <person name="Muzny D."/>
            <person name="Gibbs R."/>
        </authorList>
    </citation>
    <scope>NUCLEOTIDE SEQUENCE</scope>
    <source>
        <strain evidence="3">Sampled in the wild</strain>
    </source>
</reference>
<feature type="non-terminal residue" evidence="3">
    <location>
        <position position="174"/>
    </location>
</feature>
<comment type="caution">
    <text evidence="3">The sequence shown here is derived from an EMBL/GenBank/DDBJ whole genome shotgun (WGS) entry which is preliminary data.</text>
</comment>
<dbReference type="AlphaFoldDB" id="A0A8K0P526"/>
<feature type="transmembrane region" description="Helical" evidence="2">
    <location>
        <begin position="149"/>
        <end position="167"/>
    </location>
</feature>
<name>A0A8K0P526_LADFU</name>
<accession>A0A8K0P526</accession>
<protein>
    <submittedName>
        <fullName evidence="3">Uncharacterized protein</fullName>
    </submittedName>
</protein>
<keyword evidence="4" id="KW-1185">Reference proteome</keyword>
<organism evidence="3 4">
    <name type="scientific">Ladona fulva</name>
    <name type="common">Scarce chaser dragonfly</name>
    <name type="synonym">Libellula fulva</name>
    <dbReference type="NCBI Taxonomy" id="123851"/>
    <lineage>
        <taxon>Eukaryota</taxon>
        <taxon>Metazoa</taxon>
        <taxon>Ecdysozoa</taxon>
        <taxon>Arthropoda</taxon>
        <taxon>Hexapoda</taxon>
        <taxon>Insecta</taxon>
        <taxon>Pterygota</taxon>
        <taxon>Palaeoptera</taxon>
        <taxon>Odonata</taxon>
        <taxon>Epiprocta</taxon>
        <taxon>Anisoptera</taxon>
        <taxon>Libelluloidea</taxon>
        <taxon>Libellulidae</taxon>
        <taxon>Ladona</taxon>
    </lineage>
</organism>
<proteinExistence type="predicted"/>
<evidence type="ECO:0000256" key="1">
    <source>
        <dbReference type="SAM" id="MobiDB-lite"/>
    </source>
</evidence>
<keyword evidence="2" id="KW-0472">Membrane</keyword>
<keyword evidence="2" id="KW-1133">Transmembrane helix</keyword>
<reference evidence="3" key="1">
    <citation type="submission" date="2013-04" db="EMBL/GenBank/DDBJ databases">
        <authorList>
            <person name="Qu J."/>
            <person name="Murali S.C."/>
            <person name="Bandaranaike D."/>
            <person name="Bellair M."/>
            <person name="Blankenburg K."/>
            <person name="Chao H."/>
            <person name="Dinh H."/>
            <person name="Doddapaneni H."/>
            <person name="Downs B."/>
            <person name="Dugan-Rocha S."/>
            <person name="Elkadiri S."/>
            <person name="Gnanaolivu R.D."/>
            <person name="Hernandez B."/>
            <person name="Javaid M."/>
            <person name="Jayaseelan J.C."/>
            <person name="Lee S."/>
            <person name="Li M."/>
            <person name="Ming W."/>
            <person name="Munidasa M."/>
            <person name="Muniz J."/>
            <person name="Nguyen L."/>
            <person name="Ongeri F."/>
            <person name="Osuji N."/>
            <person name="Pu L.-L."/>
            <person name="Puazo M."/>
            <person name="Qu C."/>
            <person name="Quiroz J."/>
            <person name="Raj R."/>
            <person name="Weissenberger G."/>
            <person name="Xin Y."/>
            <person name="Zou X."/>
            <person name="Han Y."/>
            <person name="Richards S."/>
            <person name="Worley K."/>
            <person name="Muzny D."/>
            <person name="Gibbs R."/>
        </authorList>
    </citation>
    <scope>NUCLEOTIDE SEQUENCE</scope>
    <source>
        <strain evidence="3">Sampled in the wild</strain>
    </source>
</reference>
<feature type="compositionally biased region" description="Basic and acidic residues" evidence="1">
    <location>
        <begin position="122"/>
        <end position="134"/>
    </location>
</feature>
<feature type="region of interest" description="Disordered" evidence="1">
    <location>
        <begin position="106"/>
        <end position="139"/>
    </location>
</feature>
<evidence type="ECO:0000313" key="3">
    <source>
        <dbReference type="EMBL" id="KAG8233407.1"/>
    </source>
</evidence>
<keyword evidence="2" id="KW-0812">Transmembrane</keyword>
<dbReference type="EMBL" id="KZ308717">
    <property type="protein sequence ID" value="KAG8233407.1"/>
    <property type="molecule type" value="Genomic_DNA"/>
</dbReference>
<evidence type="ECO:0000256" key="2">
    <source>
        <dbReference type="SAM" id="Phobius"/>
    </source>
</evidence>
<dbReference type="Proteomes" id="UP000792457">
    <property type="component" value="Unassembled WGS sequence"/>
</dbReference>
<evidence type="ECO:0000313" key="4">
    <source>
        <dbReference type="Proteomes" id="UP000792457"/>
    </source>
</evidence>
<dbReference type="OrthoDB" id="1413014at2759"/>
<sequence length="174" mass="19939">MFRRCLPFRTKNVVYRALSINRFFNTTYCHLKKERNFIHKHLAPVSNCETSVIVDRLSGLSAEHAKNCLDKVLQEYRTVLALLRSSVLTEKAKFLLRDGIYYASGNKNSPRKPYPPPNSKKTGKESAGDDKQPDQEDDENKITSLLAKAFLWMLTAYMLIAIISLLFPNTNQPE</sequence>